<reference evidence="2 3" key="1">
    <citation type="submission" date="2024-07" db="EMBL/GenBank/DDBJ databases">
        <title>Section-level genome sequencing and comparative genomics of Aspergillus sections Usti and Cavernicolus.</title>
        <authorList>
            <consortium name="Lawrence Berkeley National Laboratory"/>
            <person name="Nybo J.L."/>
            <person name="Vesth T.C."/>
            <person name="Theobald S."/>
            <person name="Frisvad J.C."/>
            <person name="Larsen T.O."/>
            <person name="Kjaerboelling I."/>
            <person name="Rothschild-Mancinelli K."/>
            <person name="Lyhne E.K."/>
            <person name="Kogle M.E."/>
            <person name="Barry K."/>
            <person name="Clum A."/>
            <person name="Na H."/>
            <person name="Ledsgaard L."/>
            <person name="Lin J."/>
            <person name="Lipzen A."/>
            <person name="Kuo A."/>
            <person name="Riley R."/>
            <person name="Mondo S."/>
            <person name="LaButti K."/>
            <person name="Haridas S."/>
            <person name="Pangalinan J."/>
            <person name="Salamov A.A."/>
            <person name="Simmons B.A."/>
            <person name="Magnuson J.K."/>
            <person name="Chen J."/>
            <person name="Drula E."/>
            <person name="Henrissat B."/>
            <person name="Wiebenga A."/>
            <person name="Lubbers R.J."/>
            <person name="Gomes A.C."/>
            <person name="Makela M.R."/>
            <person name="Stajich J."/>
            <person name="Grigoriev I.V."/>
            <person name="Mortensen U.H."/>
            <person name="De vries R.P."/>
            <person name="Baker S.E."/>
            <person name="Andersen M.R."/>
        </authorList>
    </citation>
    <scope>NUCLEOTIDE SEQUENCE [LARGE SCALE GENOMIC DNA]</scope>
    <source>
        <strain evidence="2 3">CBS 600.67</strain>
    </source>
</reference>
<evidence type="ECO:0000313" key="2">
    <source>
        <dbReference type="EMBL" id="KAL2817915.1"/>
    </source>
</evidence>
<feature type="region of interest" description="Disordered" evidence="1">
    <location>
        <begin position="55"/>
        <end position="80"/>
    </location>
</feature>
<dbReference type="EMBL" id="JBFXLS010000088">
    <property type="protein sequence ID" value="KAL2817915.1"/>
    <property type="molecule type" value="Genomic_DNA"/>
</dbReference>
<evidence type="ECO:0000313" key="3">
    <source>
        <dbReference type="Proteomes" id="UP001610335"/>
    </source>
</evidence>
<proteinExistence type="predicted"/>
<organism evidence="2 3">
    <name type="scientific">Aspergillus cavernicola</name>
    <dbReference type="NCBI Taxonomy" id="176166"/>
    <lineage>
        <taxon>Eukaryota</taxon>
        <taxon>Fungi</taxon>
        <taxon>Dikarya</taxon>
        <taxon>Ascomycota</taxon>
        <taxon>Pezizomycotina</taxon>
        <taxon>Eurotiomycetes</taxon>
        <taxon>Eurotiomycetidae</taxon>
        <taxon>Eurotiales</taxon>
        <taxon>Aspergillaceae</taxon>
        <taxon>Aspergillus</taxon>
        <taxon>Aspergillus subgen. Nidulantes</taxon>
    </lineage>
</organism>
<keyword evidence="3" id="KW-1185">Reference proteome</keyword>
<feature type="compositionally biased region" description="Acidic residues" evidence="1">
    <location>
        <begin position="55"/>
        <end position="75"/>
    </location>
</feature>
<sequence length="198" mass="23152">MVCSSRKTMCADCKELYNKLEPTSDDAECQGFAPFRIWNGKAYPVQFKRDLTMDEDSELTDDEDDEDISDEDDFEQTGREDRITQMGVTRRARGVANRVKKVLNYTYKGKVPVFVHAELRGKNKSPPGQRSIELSVMIDFPTSMERKEVRDDILTALYGKKDDQPKWNMWRVGKPQHGEDISRFRMIWFRKASRKLRL</sequence>
<protein>
    <submittedName>
        <fullName evidence="2">Uncharacterized protein</fullName>
    </submittedName>
</protein>
<gene>
    <name evidence="2" type="ORF">BDW59DRAFT_165735</name>
</gene>
<dbReference type="Proteomes" id="UP001610335">
    <property type="component" value="Unassembled WGS sequence"/>
</dbReference>
<comment type="caution">
    <text evidence="2">The sequence shown here is derived from an EMBL/GenBank/DDBJ whole genome shotgun (WGS) entry which is preliminary data.</text>
</comment>
<evidence type="ECO:0000256" key="1">
    <source>
        <dbReference type="SAM" id="MobiDB-lite"/>
    </source>
</evidence>
<name>A0ABR4HR00_9EURO</name>
<accession>A0ABR4HR00</accession>